<dbReference type="InterPro" id="IPR000719">
    <property type="entry name" value="Prot_kinase_dom"/>
</dbReference>
<dbReference type="EC" id="2.7.13.3" evidence="3"/>
<dbReference type="Gene3D" id="3.40.50.300">
    <property type="entry name" value="P-loop containing nucleotide triphosphate hydrolases"/>
    <property type="match status" value="1"/>
</dbReference>
<keyword evidence="4 12" id="KW-0597">Phosphoprotein</keyword>
<dbReference type="FunFam" id="1.10.287.130:FF:000038">
    <property type="entry name" value="Sensory transduction histidine kinase"/>
    <property type="match status" value="1"/>
</dbReference>
<dbReference type="Pfam" id="PF13191">
    <property type="entry name" value="AAA_16"/>
    <property type="match status" value="1"/>
</dbReference>
<dbReference type="CDD" id="cd00082">
    <property type="entry name" value="HisKA"/>
    <property type="match status" value="1"/>
</dbReference>
<dbReference type="SUPFAM" id="SSF47384">
    <property type="entry name" value="Homodimeric domain of signal transducing histidine kinase"/>
    <property type="match status" value="1"/>
</dbReference>
<dbReference type="InterPro" id="IPR011006">
    <property type="entry name" value="CheY-like_superfamily"/>
</dbReference>
<evidence type="ECO:0000256" key="7">
    <source>
        <dbReference type="ARBA" id="ARBA00022777"/>
    </source>
</evidence>
<dbReference type="PRINTS" id="PR00344">
    <property type="entry name" value="BCTRLSENSOR"/>
</dbReference>
<comment type="subcellular location">
    <subcellularLocation>
        <location evidence="2">Membrane</location>
    </subcellularLocation>
</comment>
<evidence type="ECO:0000256" key="9">
    <source>
        <dbReference type="ARBA" id="ARBA00023012"/>
    </source>
</evidence>
<dbReference type="PANTHER" id="PTHR43642:SF1">
    <property type="entry name" value="HYBRID SIGNAL TRANSDUCTION HISTIDINE KINASE G"/>
    <property type="match status" value="1"/>
</dbReference>
<dbReference type="GO" id="GO:0016020">
    <property type="term" value="C:membrane"/>
    <property type="evidence" value="ECO:0007669"/>
    <property type="project" value="UniProtKB-SubCell"/>
</dbReference>
<keyword evidence="10" id="KW-0472">Membrane</keyword>
<keyword evidence="7" id="KW-0418">Kinase</keyword>
<dbReference type="Pfam" id="PF00512">
    <property type="entry name" value="HisKA"/>
    <property type="match status" value="1"/>
</dbReference>
<dbReference type="InterPro" id="IPR003594">
    <property type="entry name" value="HATPase_dom"/>
</dbReference>
<protein>
    <recommendedName>
        <fullName evidence="3">histidine kinase</fullName>
        <ecNumber evidence="3">2.7.13.3</ecNumber>
    </recommendedName>
</protein>
<dbReference type="SUPFAM" id="SSF52540">
    <property type="entry name" value="P-loop containing nucleoside triphosphate hydrolases"/>
    <property type="match status" value="1"/>
</dbReference>
<dbReference type="SMART" id="SM00388">
    <property type="entry name" value="HisKA"/>
    <property type="match status" value="1"/>
</dbReference>
<feature type="modified residue" description="4-aspartylphosphate" evidence="12">
    <location>
        <position position="1839"/>
    </location>
</feature>
<evidence type="ECO:0000256" key="12">
    <source>
        <dbReference type="PROSITE-ProRule" id="PRU00169"/>
    </source>
</evidence>
<dbReference type="Pfam" id="PF00069">
    <property type="entry name" value="Pkinase"/>
    <property type="match status" value="1"/>
</dbReference>
<keyword evidence="8" id="KW-0067">ATP-binding</keyword>
<dbReference type="SMART" id="SM00387">
    <property type="entry name" value="HATPase_c"/>
    <property type="match status" value="1"/>
</dbReference>
<dbReference type="Gene3D" id="1.10.287.130">
    <property type="match status" value="1"/>
</dbReference>
<dbReference type="InterPro" id="IPR004358">
    <property type="entry name" value="Sig_transdc_His_kin-like_C"/>
</dbReference>
<dbReference type="GO" id="GO:0000155">
    <property type="term" value="F:phosphorelay sensor kinase activity"/>
    <property type="evidence" value="ECO:0007669"/>
    <property type="project" value="InterPro"/>
</dbReference>
<gene>
    <name evidence="16" type="ORF">HY912_08785</name>
</gene>
<evidence type="ECO:0000256" key="10">
    <source>
        <dbReference type="ARBA" id="ARBA00023136"/>
    </source>
</evidence>
<dbReference type="Pfam" id="PF00072">
    <property type="entry name" value="Response_reg"/>
    <property type="match status" value="1"/>
</dbReference>
<dbReference type="CDD" id="cd16922">
    <property type="entry name" value="HATPase_EvgS-ArcB-TorS-like"/>
    <property type="match status" value="1"/>
</dbReference>
<dbReference type="CDD" id="cd14014">
    <property type="entry name" value="STKc_PknB_like"/>
    <property type="match status" value="1"/>
</dbReference>
<dbReference type="InterPro" id="IPR001789">
    <property type="entry name" value="Sig_transdc_resp-reg_receiver"/>
</dbReference>
<evidence type="ECO:0000259" key="15">
    <source>
        <dbReference type="PROSITE" id="PS50110"/>
    </source>
</evidence>
<dbReference type="Pfam" id="PF01590">
    <property type="entry name" value="GAF"/>
    <property type="match status" value="1"/>
</dbReference>
<dbReference type="FunFam" id="3.30.565.10:FF:000010">
    <property type="entry name" value="Sensor histidine kinase RcsC"/>
    <property type="match status" value="1"/>
</dbReference>
<evidence type="ECO:0000256" key="4">
    <source>
        <dbReference type="ARBA" id="ARBA00022553"/>
    </source>
</evidence>
<evidence type="ECO:0000256" key="3">
    <source>
        <dbReference type="ARBA" id="ARBA00012438"/>
    </source>
</evidence>
<dbReference type="InterPro" id="IPR011009">
    <property type="entry name" value="Kinase-like_dom_sf"/>
</dbReference>
<dbReference type="SMART" id="SM00065">
    <property type="entry name" value="GAF"/>
    <property type="match status" value="1"/>
</dbReference>
<comment type="caution">
    <text evidence="16">The sequence shown here is derived from an EMBL/GenBank/DDBJ whole genome shotgun (WGS) entry which is preliminary data.</text>
</comment>
<dbReference type="Gene3D" id="3.30.450.40">
    <property type="match status" value="1"/>
</dbReference>
<organism evidence="16 17">
    <name type="scientific">Desulfomonile tiedjei</name>
    <dbReference type="NCBI Taxonomy" id="2358"/>
    <lineage>
        <taxon>Bacteria</taxon>
        <taxon>Pseudomonadati</taxon>
        <taxon>Thermodesulfobacteriota</taxon>
        <taxon>Desulfomonilia</taxon>
        <taxon>Desulfomonilales</taxon>
        <taxon>Desulfomonilaceae</taxon>
        <taxon>Desulfomonile</taxon>
    </lineage>
</organism>
<feature type="domain" description="Histidine kinase" evidence="14">
    <location>
        <begin position="1538"/>
        <end position="1760"/>
    </location>
</feature>
<dbReference type="PROSITE" id="PS50011">
    <property type="entry name" value="PROTEIN_KINASE_DOM"/>
    <property type="match status" value="1"/>
</dbReference>
<dbReference type="SUPFAM" id="SSF48452">
    <property type="entry name" value="TPR-like"/>
    <property type="match status" value="1"/>
</dbReference>
<keyword evidence="9" id="KW-0902">Two-component regulatory system</keyword>
<dbReference type="SMART" id="SM00448">
    <property type="entry name" value="REC"/>
    <property type="match status" value="1"/>
</dbReference>
<comment type="catalytic activity">
    <reaction evidence="1">
        <text>ATP + protein L-histidine = ADP + protein N-phospho-L-histidine.</text>
        <dbReference type="EC" id="2.7.13.3"/>
    </reaction>
</comment>
<evidence type="ECO:0000256" key="5">
    <source>
        <dbReference type="ARBA" id="ARBA00022679"/>
    </source>
</evidence>
<dbReference type="Gene3D" id="1.10.510.10">
    <property type="entry name" value="Transferase(Phosphotransferase) domain 1"/>
    <property type="match status" value="1"/>
</dbReference>
<dbReference type="InterPro" id="IPR003018">
    <property type="entry name" value="GAF"/>
</dbReference>
<dbReference type="InterPro" id="IPR005467">
    <property type="entry name" value="His_kinase_dom"/>
</dbReference>
<dbReference type="InterPro" id="IPR053159">
    <property type="entry name" value="Hybrid_Histidine_Kinase"/>
</dbReference>
<name>A0A9D6V5N3_9BACT</name>
<dbReference type="GO" id="GO:0005524">
    <property type="term" value="F:ATP binding"/>
    <property type="evidence" value="ECO:0007669"/>
    <property type="project" value="UniProtKB-KW"/>
</dbReference>
<reference evidence="16" key="1">
    <citation type="submission" date="2020-07" db="EMBL/GenBank/DDBJ databases">
        <title>Huge and variable diversity of episymbiotic CPR bacteria and DPANN archaea in groundwater ecosystems.</title>
        <authorList>
            <person name="He C.Y."/>
            <person name="Keren R."/>
            <person name="Whittaker M."/>
            <person name="Farag I.F."/>
            <person name="Doudna J."/>
            <person name="Cate J.H.D."/>
            <person name="Banfield J.F."/>
        </authorList>
    </citation>
    <scope>NUCLEOTIDE SEQUENCE</scope>
    <source>
        <strain evidence="16">NC_groundwater_1664_Pr3_B-0.1um_52_9</strain>
    </source>
</reference>
<evidence type="ECO:0000259" key="13">
    <source>
        <dbReference type="PROSITE" id="PS50011"/>
    </source>
</evidence>
<dbReference type="SUPFAM" id="SSF55781">
    <property type="entry name" value="GAF domain-like"/>
    <property type="match status" value="1"/>
</dbReference>
<dbReference type="InterPro" id="IPR041664">
    <property type="entry name" value="AAA_16"/>
</dbReference>
<dbReference type="Gene3D" id="3.30.565.10">
    <property type="entry name" value="Histidine kinase-like ATPase, C-terminal domain"/>
    <property type="match status" value="1"/>
</dbReference>
<evidence type="ECO:0000259" key="14">
    <source>
        <dbReference type="PROSITE" id="PS50109"/>
    </source>
</evidence>
<dbReference type="PROSITE" id="PS50109">
    <property type="entry name" value="HIS_KIN"/>
    <property type="match status" value="1"/>
</dbReference>
<dbReference type="InterPro" id="IPR029016">
    <property type="entry name" value="GAF-like_dom_sf"/>
</dbReference>
<accession>A0A9D6V5N3</accession>
<feature type="domain" description="Response regulatory" evidence="15">
    <location>
        <begin position="1790"/>
        <end position="1906"/>
    </location>
</feature>
<keyword evidence="11" id="KW-0131">Cell cycle</keyword>
<dbReference type="InterPro" id="IPR036097">
    <property type="entry name" value="HisK_dim/P_sf"/>
</dbReference>
<dbReference type="EMBL" id="JACRDE010000235">
    <property type="protein sequence ID" value="MBI5249577.1"/>
    <property type="molecule type" value="Genomic_DNA"/>
</dbReference>
<dbReference type="SUPFAM" id="SSF56112">
    <property type="entry name" value="Protein kinase-like (PK-like)"/>
    <property type="match status" value="1"/>
</dbReference>
<dbReference type="CDD" id="cd17548">
    <property type="entry name" value="REC_DivK-like"/>
    <property type="match status" value="1"/>
</dbReference>
<evidence type="ECO:0000256" key="6">
    <source>
        <dbReference type="ARBA" id="ARBA00022741"/>
    </source>
</evidence>
<evidence type="ECO:0000256" key="1">
    <source>
        <dbReference type="ARBA" id="ARBA00000085"/>
    </source>
</evidence>
<proteinExistence type="predicted"/>
<keyword evidence="6" id="KW-0547">Nucleotide-binding</keyword>
<evidence type="ECO:0000313" key="16">
    <source>
        <dbReference type="EMBL" id="MBI5249577.1"/>
    </source>
</evidence>
<dbReference type="PANTHER" id="PTHR43642">
    <property type="entry name" value="HYBRID SIGNAL TRANSDUCTION HISTIDINE KINASE G"/>
    <property type="match status" value="1"/>
</dbReference>
<feature type="domain" description="Protein kinase" evidence="13">
    <location>
        <begin position="7"/>
        <end position="268"/>
    </location>
</feature>
<dbReference type="InterPro" id="IPR003661">
    <property type="entry name" value="HisK_dim/P_dom"/>
</dbReference>
<evidence type="ECO:0000256" key="2">
    <source>
        <dbReference type="ARBA" id="ARBA00004370"/>
    </source>
</evidence>
<evidence type="ECO:0000256" key="8">
    <source>
        <dbReference type="ARBA" id="ARBA00022840"/>
    </source>
</evidence>
<dbReference type="PROSITE" id="PS50110">
    <property type="entry name" value="RESPONSE_REGULATORY"/>
    <property type="match status" value="1"/>
</dbReference>
<dbReference type="Proteomes" id="UP000807825">
    <property type="component" value="Unassembled WGS sequence"/>
</dbReference>
<dbReference type="Gene3D" id="3.40.50.2300">
    <property type="match status" value="1"/>
</dbReference>
<dbReference type="SUPFAM" id="SSF55874">
    <property type="entry name" value="ATPase domain of HSP90 chaperone/DNA topoisomerase II/histidine kinase"/>
    <property type="match status" value="1"/>
</dbReference>
<sequence>MRPIPGYQIVETIYEGQRSIVYRAGREGASPVILKALSKERPLIEEIAARKREYEILQSLNFHGIIKVFGLEDHGHGPVLVLEDFGGQSLDRPVLDRSLTSREVILLAIGLVEIVGELHAANIIHKDINPSNIVVNQQSGEIKIIDFDLAGTFSREHAALEDVRFEGTLQYTSPEQTGRTNRWVDYRTDYYSLGATLYELLCGRPPFDSSDSLELVHSHIARIPQYPSELNPSIPKVLSDIVMKLLSKNPDGRYQSAWGLKADLQESLRQLETHGKIERFPLGLRDRPERFQLPERLYGREREIRALAHSLERIISGGKEVVMISGSPGIGKTALATEICKPSLHKPLRFISGKFEQFHHDIPYGAVAEAFRGMVRQILTESEEQLAQWRRELLDALGTGGRIIIDVIPELEFIIGPQPQPLEVEPQEYRNRFNRLFQKFLRVFCRPENPLAVFLDDLQWADSASLKLLELIIEDEETKYLMVIGAYRDKAVGESHPLRLTIEKLERDGQSINHILLGPLDLEYVVKLCVDSLHVDEESVTALAVLVLNKTGGNPFHLNEFLKSLYLENLLRFLPREGRWEWDLDQIQARGITDNVVELMAEKIKRLGEEVQNALRLAACVGNRFELVALAIVQGKTQSETIRSLMPAVAEGLVLPLGDAWRNVGSESVNSETSIVEFKFCHDRVQQAAYSAIPESEKAAVHLRVGRLLLNNTPVDNLEAKIFDIVNQLNFGLEFVNQEQERFQLAELNLRAGKKARGSAAYEAAFRYFKAGLKALNEYPWRTRHDLVLQLHVHATEAAYLTADFEAMELFSAEVIDKAGSILYKTKVYEVKIQAAIAQYKMLDAVKLALGVLGMLGVRIPENPSKLDIALALLKTKLLLIGKRIESLAKAPEMTDLKSLAAIRIMSSMGKAAYAAQPMMFPLLIANSVNLSVKFGNAPESALAYATYGMLLCGIVGDIDAGYRFGQMALSLLERFSTSGLKVNTLEIVHFFVKPWKEHYGKQLKPLFEAYKSGLECGGFEEAAHCAYMYCSGLFRVGRVLPELAKEMAYFCDSIRKIKHESALRLLVIFRQAVLNLMGQSKDPCSLVGEAFDELKMLPLHQSASDRSAICVTHLNKLALCYIFEKYSAALESAAKAAEHLDGVPGTPAVPIFYFYDSLARLAICGSQPGRARDALLSQVRRNQKKMKKWAHHGPMNHLHKFILVEAECYRVLRKHDRAEECYKQAIQLARENEYINEEALANELAAKFYLARGDVDLGRSYLLDARYCYERWGALAKVKLLDEKNRLLFMGYAEAETHAHDDLKSSAGSSGFDLDLDLASVIKASQVISGEIVLEKLVEKLMNIVLETAGAQKGFLILQSKNGLIVRSEARVDHDVSPVLKSVPVEDCPELSHAIVNYVSRTMDSLVLNNAVREGSFTTDPYVVSNNPKSILCTPLIHQSKITGMLYLENNLATHTFTPERLEILGVLCSQAAISLENAQLYEGMEQLVAERTAELQSSNEELSREIEVRQRAQQALYQAKIEAEAANRAKSEFLANMSHELRTPLNAIIGFSQLLRDQWGGKLSEKQLQYVSEISLSGHHLLQLINDILDMAKVESGKMDLHFSRINLGQLLKYTMIMIKQKAMQHGLELNLHVSDDLRGIEIMADEVKLKQIVLNLLSNAAKFTPDGGRIVVEAHGEGDNLVISVSDTGIGIRSEDHDRIFEPFEQVDSSLARRQRGTGLGLALTRNLVRLHGGRIWMESEGDGKGSAFGFTIPLVEAEPGNRPVQESEALKAPSSAQGSSRGSAATILVIEDNEINMKLTTSLLEEQSYQVLHASTAEQGILVAQSETPDLILMDVSLPGMDGLSATRILKQNSQTGHIPVVAVTAHAMRGDEQKALAAGCDSYLSKPLNKEKFCNLIKAFVDRASAKG</sequence>
<evidence type="ECO:0000313" key="17">
    <source>
        <dbReference type="Proteomes" id="UP000807825"/>
    </source>
</evidence>
<dbReference type="InterPro" id="IPR036890">
    <property type="entry name" value="HATPase_C_sf"/>
</dbReference>
<dbReference type="Pfam" id="PF02518">
    <property type="entry name" value="HATPase_c"/>
    <property type="match status" value="1"/>
</dbReference>
<dbReference type="SUPFAM" id="SSF52172">
    <property type="entry name" value="CheY-like"/>
    <property type="match status" value="1"/>
</dbReference>
<dbReference type="InterPro" id="IPR011990">
    <property type="entry name" value="TPR-like_helical_dom_sf"/>
</dbReference>
<evidence type="ECO:0000256" key="11">
    <source>
        <dbReference type="ARBA" id="ARBA00023306"/>
    </source>
</evidence>
<keyword evidence="5" id="KW-0808">Transferase</keyword>
<dbReference type="InterPro" id="IPR027417">
    <property type="entry name" value="P-loop_NTPase"/>
</dbReference>